<dbReference type="InterPro" id="IPR036397">
    <property type="entry name" value="RNaseH_sf"/>
</dbReference>
<evidence type="ECO:0000313" key="3">
    <source>
        <dbReference type="EMBL" id="CDI00980.1"/>
    </source>
</evidence>
<gene>
    <name evidence="3" type="ORF">BN873_10236</name>
</gene>
<evidence type="ECO:0000313" key="4">
    <source>
        <dbReference type="Proteomes" id="UP000035760"/>
    </source>
</evidence>
<dbReference type="STRING" id="1400863.BN873_10236"/>
<dbReference type="CDD" id="cd05782">
    <property type="entry name" value="DNA_polB_like1_exo"/>
    <property type="match status" value="1"/>
</dbReference>
<name>W6M5A4_9GAMM</name>
<evidence type="ECO:0000259" key="2">
    <source>
        <dbReference type="Pfam" id="PF10108"/>
    </source>
</evidence>
<dbReference type="OrthoDB" id="13288at2"/>
<dbReference type="EMBL" id="CBTJ020000001">
    <property type="protein sequence ID" value="CDI00980.1"/>
    <property type="molecule type" value="Genomic_DNA"/>
</dbReference>
<protein>
    <recommendedName>
        <fullName evidence="2">Predicted 3'-5' exonuclease PolB-like domain-containing protein</fullName>
    </recommendedName>
</protein>
<feature type="domain" description="Predicted 3'-5' exonuclease PolB-like" evidence="2">
    <location>
        <begin position="30"/>
        <end position="243"/>
    </location>
</feature>
<comment type="caution">
    <text evidence="3">The sequence shown here is derived from an EMBL/GenBank/DDBJ whole genome shotgun (WGS) entry which is preliminary data.</text>
</comment>
<dbReference type="Gene3D" id="3.30.420.10">
    <property type="entry name" value="Ribonuclease H-like superfamily/Ribonuclease H"/>
    <property type="match status" value="1"/>
</dbReference>
<keyword evidence="4" id="KW-1185">Reference proteome</keyword>
<reference evidence="3" key="1">
    <citation type="submission" date="2013-07" db="EMBL/GenBank/DDBJ databases">
        <authorList>
            <person name="McIlroy S."/>
        </authorList>
    </citation>
    <scope>NUCLEOTIDE SEQUENCE [LARGE SCALE GENOMIC DNA]</scope>
    <source>
        <strain evidence="3">Run_A_D11</strain>
    </source>
</reference>
<dbReference type="InterPro" id="IPR019288">
    <property type="entry name" value="3'-5'_exonuclease_PolB-like"/>
</dbReference>
<dbReference type="SUPFAM" id="SSF53098">
    <property type="entry name" value="Ribonuclease H-like"/>
    <property type="match status" value="1"/>
</dbReference>
<dbReference type="Proteomes" id="UP000035760">
    <property type="component" value="Unassembled WGS sequence"/>
</dbReference>
<dbReference type="InterPro" id="IPR012337">
    <property type="entry name" value="RNaseH-like_sf"/>
</dbReference>
<reference evidence="3" key="2">
    <citation type="submission" date="2014-03" db="EMBL/GenBank/DDBJ databases">
        <title>Candidatus Competibacter-lineage genomes retrieved from metagenomes reveal functional metabolic diversity.</title>
        <authorList>
            <person name="McIlroy S.J."/>
            <person name="Albertsen M."/>
            <person name="Andresen E.K."/>
            <person name="Saunders A.M."/>
            <person name="Kristiansen R."/>
            <person name="Stokholm-Bjerregaard M."/>
            <person name="Nielsen K.L."/>
            <person name="Nielsen P.H."/>
        </authorList>
    </citation>
    <scope>NUCLEOTIDE SEQUENCE</scope>
    <source>
        <strain evidence="3">Run_A_D11</strain>
    </source>
</reference>
<dbReference type="RefSeq" id="WP_048670066.1">
    <property type="nucleotide sequence ID" value="NZ_CBTJ020000001.1"/>
</dbReference>
<evidence type="ECO:0000256" key="1">
    <source>
        <dbReference type="SAM" id="MobiDB-lite"/>
    </source>
</evidence>
<feature type="region of interest" description="Disordered" evidence="1">
    <location>
        <begin position="253"/>
        <end position="277"/>
    </location>
</feature>
<dbReference type="GO" id="GO:0003676">
    <property type="term" value="F:nucleic acid binding"/>
    <property type="evidence" value="ECO:0007669"/>
    <property type="project" value="InterPro"/>
</dbReference>
<proteinExistence type="predicted"/>
<organism evidence="3 4">
    <name type="scientific">Candidatus Competibacter denitrificans Run_A_D11</name>
    <dbReference type="NCBI Taxonomy" id="1400863"/>
    <lineage>
        <taxon>Bacteria</taxon>
        <taxon>Pseudomonadati</taxon>
        <taxon>Pseudomonadota</taxon>
        <taxon>Gammaproteobacteria</taxon>
        <taxon>Candidatus Competibacteraceae</taxon>
        <taxon>Candidatus Competibacter</taxon>
    </lineage>
</organism>
<dbReference type="AlphaFoldDB" id="W6M5A4"/>
<accession>W6M5A4</accession>
<dbReference type="Pfam" id="PF10108">
    <property type="entry name" value="DNA_pol_B_exo2"/>
    <property type="match status" value="1"/>
</dbReference>
<feature type="compositionally biased region" description="Basic and acidic residues" evidence="1">
    <location>
        <begin position="268"/>
        <end position="277"/>
    </location>
</feature>
<sequence>MASPLHLLVIDLETRPDAIILPADRDPAAFPKPIQHEIITLGFLLARIDRDGQSERYSIRKVGSASIADRGEREILAGFWQMVDRNRPRVVTWNGRGFDAAVLKQRSLIHGLTAYNWHRTDPRFGYDYRFQTEWHCDLMDVLCDYGASPRLGLDEAAQALGLPGKWNGHGAEVMDLVAAGDYPAINRYCEGDVLNTYVLYLRWAHLSTRLSARGHNASVQNLLNYLEAGQEKNPHWKEFTDLWQSSERPCPLFVNEPLGEPGPQSLESHLRSEDVMP</sequence>